<protein>
    <submittedName>
        <fullName evidence="6">V-type proton ATPase subunit E 1</fullName>
    </submittedName>
</protein>
<sequence length="515" mass="56578">MAEVQIKCFHQQYAQQLRPPGPGVTAPPTPASAASRSRSPAPPEAMTPGSEARPDRPPQCWESQAGRRNSTYKPASACVGSHSPRPAGHPTPQVAVQPMWSTQNPEAQLQVPGDTAMPASQLQQCKSSETCLKGPSNSSEKYIPPKLKAPPCGLSASIFLEGGHAQVGAPVLDTGINGRRHEDTRTARIDHPTTRTNRQNRENRQDEGAAERLRCTGGWEACQPPGPPAPLPAIITIHDADVQKQFKHMMTFIEQEANENAKNRCAGRRRVQHREKSSGTNPKTEDYGILRIKKNMFKLNKMAKDKTRYQVLLDLQGLDQLLALCMTIPCRKQNFPLVKDAVPKAIPMYKITTEKDINPQIHQKTYMSEEITGGVETNGDYKVSLYPRKMDGSHNSANEAGSWWVLRIPELRGPTNRTNRTDRPTDRTDRTKEQQQQREIERRSSREAVSGEQGAHPSKLCNIMIVALPNQLASALSELQPLSASVAVAVKAIGIQLSPYRCSTKTIAIAGSGVG</sequence>
<reference evidence="6" key="1">
    <citation type="journal article" date="2021" name="Evol. Appl.">
        <title>The genome of the Pyrenean desman and the effects of bottlenecks and inbreeding on the genomic landscape of an endangered species.</title>
        <authorList>
            <person name="Escoda L."/>
            <person name="Castresana J."/>
        </authorList>
    </citation>
    <scope>NUCLEOTIDE SEQUENCE</scope>
    <source>
        <strain evidence="6">IBE-C5619</strain>
    </source>
</reference>
<comment type="function">
    <text evidence="4">Subunit of the V1 complex of vacuolar(H+)-ATPase (V-ATPase), a multisubunit enzyme composed of a peripheral complex (V1) that hydrolyzes ATP and a membrane integral complex (V0) that translocates protons. V-ATPase is responsible for acidifying and maintaining the pH of intracellular compartments and in some cell types, is targeted to the plasma membrane, where it is responsible for acidifying the extracellular environment.</text>
</comment>
<comment type="caution">
    <text evidence="6">The sequence shown here is derived from an EMBL/GenBank/DDBJ whole genome shotgun (WGS) entry which is preliminary data.</text>
</comment>
<name>A0A8J6A5L5_GALPY</name>
<feature type="compositionally biased region" description="Pro residues" evidence="5">
    <location>
        <begin position="19"/>
        <end position="30"/>
    </location>
</feature>
<evidence type="ECO:0000313" key="6">
    <source>
        <dbReference type="EMBL" id="KAG8514683.1"/>
    </source>
</evidence>
<comment type="similarity">
    <text evidence="1">Belongs to the V-ATPase E subunit family.</text>
</comment>
<dbReference type="GO" id="GO:0033178">
    <property type="term" value="C:proton-transporting two-sector ATPase complex, catalytic domain"/>
    <property type="evidence" value="ECO:0007669"/>
    <property type="project" value="InterPro"/>
</dbReference>
<organism evidence="6 7">
    <name type="scientific">Galemys pyrenaicus</name>
    <name type="common">Iberian desman</name>
    <name type="synonym">Pyrenean desman</name>
    <dbReference type="NCBI Taxonomy" id="202257"/>
    <lineage>
        <taxon>Eukaryota</taxon>
        <taxon>Metazoa</taxon>
        <taxon>Chordata</taxon>
        <taxon>Craniata</taxon>
        <taxon>Vertebrata</taxon>
        <taxon>Euteleostomi</taxon>
        <taxon>Mammalia</taxon>
        <taxon>Eutheria</taxon>
        <taxon>Laurasiatheria</taxon>
        <taxon>Eulipotyphla</taxon>
        <taxon>Talpidae</taxon>
        <taxon>Galemys</taxon>
    </lineage>
</organism>
<evidence type="ECO:0000256" key="1">
    <source>
        <dbReference type="ARBA" id="ARBA00005901"/>
    </source>
</evidence>
<dbReference type="PANTHER" id="PTHR45715">
    <property type="entry name" value="ATPASE H+-TRANSPORTING V1 SUBUNIT E1A-RELATED"/>
    <property type="match status" value="1"/>
</dbReference>
<dbReference type="InterPro" id="IPR038495">
    <property type="entry name" value="ATPase_E_C"/>
</dbReference>
<dbReference type="OrthoDB" id="10263003at2759"/>
<evidence type="ECO:0000256" key="3">
    <source>
        <dbReference type="ARBA" id="ARBA00023065"/>
    </source>
</evidence>
<gene>
    <name evidence="6" type="ORF">J0S82_002519</name>
</gene>
<dbReference type="InterPro" id="IPR002842">
    <property type="entry name" value="ATPase_V1_Esu"/>
</dbReference>
<keyword evidence="3" id="KW-0406">Ion transport</keyword>
<dbReference type="Gene3D" id="3.30.2320.30">
    <property type="entry name" value="ATP synthase, E subunit, C-terminal"/>
    <property type="match status" value="1"/>
</dbReference>
<proteinExistence type="inferred from homology"/>
<dbReference type="Proteomes" id="UP000700334">
    <property type="component" value="Unassembled WGS sequence"/>
</dbReference>
<feature type="region of interest" description="Disordered" evidence="5">
    <location>
        <begin position="14"/>
        <end position="91"/>
    </location>
</feature>
<dbReference type="GO" id="GO:0046961">
    <property type="term" value="F:proton-transporting ATPase activity, rotational mechanism"/>
    <property type="evidence" value="ECO:0007669"/>
    <property type="project" value="InterPro"/>
</dbReference>
<keyword evidence="7" id="KW-1185">Reference proteome</keyword>
<evidence type="ECO:0000256" key="5">
    <source>
        <dbReference type="SAM" id="MobiDB-lite"/>
    </source>
</evidence>
<evidence type="ECO:0000256" key="4">
    <source>
        <dbReference type="ARBA" id="ARBA00045737"/>
    </source>
</evidence>
<keyword evidence="2" id="KW-0813">Transport</keyword>
<feature type="compositionally biased region" description="Basic and acidic residues" evidence="5">
    <location>
        <begin position="419"/>
        <end position="446"/>
    </location>
</feature>
<dbReference type="Pfam" id="PF01991">
    <property type="entry name" value="vATP-synt_E"/>
    <property type="match status" value="1"/>
</dbReference>
<evidence type="ECO:0000256" key="2">
    <source>
        <dbReference type="ARBA" id="ARBA00022448"/>
    </source>
</evidence>
<dbReference type="AlphaFoldDB" id="A0A8J6A5L5"/>
<accession>A0A8J6A5L5</accession>
<evidence type="ECO:0000313" key="7">
    <source>
        <dbReference type="Proteomes" id="UP000700334"/>
    </source>
</evidence>
<feature type="region of interest" description="Disordered" evidence="5">
    <location>
        <begin position="413"/>
        <end position="455"/>
    </location>
</feature>
<dbReference type="EMBL" id="JAGFMF010011729">
    <property type="protein sequence ID" value="KAG8514683.1"/>
    <property type="molecule type" value="Genomic_DNA"/>
</dbReference>
<feature type="region of interest" description="Disordered" evidence="5">
    <location>
        <begin position="185"/>
        <end position="209"/>
    </location>
</feature>
<feature type="region of interest" description="Disordered" evidence="5">
    <location>
        <begin position="261"/>
        <end position="284"/>
    </location>
</feature>